<dbReference type="Pfam" id="PF05697">
    <property type="entry name" value="Trigger_N"/>
    <property type="match status" value="1"/>
</dbReference>
<dbReference type="InterPro" id="IPR008881">
    <property type="entry name" value="Trigger_fac_ribosome-bd_bac"/>
</dbReference>
<evidence type="ECO:0000256" key="11">
    <source>
        <dbReference type="ARBA" id="ARBA00029986"/>
    </source>
</evidence>
<name>A0A222MUS8_9BACT</name>
<organism evidence="16 17">
    <name type="scientific">Campylobacter avium LMG 24591</name>
    <dbReference type="NCBI Taxonomy" id="522484"/>
    <lineage>
        <taxon>Bacteria</taxon>
        <taxon>Pseudomonadati</taxon>
        <taxon>Campylobacterota</taxon>
        <taxon>Epsilonproteobacteria</taxon>
        <taxon>Campylobacterales</taxon>
        <taxon>Campylobacteraceae</taxon>
        <taxon>Campylobacter</taxon>
    </lineage>
</organism>
<evidence type="ECO:0000256" key="13">
    <source>
        <dbReference type="PROSITE-ProRule" id="PRU00277"/>
    </source>
</evidence>
<dbReference type="SUPFAM" id="SSF54534">
    <property type="entry name" value="FKBP-like"/>
    <property type="match status" value="1"/>
</dbReference>
<proteinExistence type="inferred from homology"/>
<dbReference type="InterPro" id="IPR005215">
    <property type="entry name" value="Trig_fac"/>
</dbReference>
<dbReference type="InterPro" id="IPR027304">
    <property type="entry name" value="Trigger_fact/SurA_dom_sf"/>
</dbReference>
<keyword evidence="9 12" id="KW-0413">Isomerase</keyword>
<dbReference type="Gene3D" id="3.10.50.40">
    <property type="match status" value="1"/>
</dbReference>
<dbReference type="InterPro" id="IPR001179">
    <property type="entry name" value="PPIase_FKBP_dom"/>
</dbReference>
<evidence type="ECO:0000256" key="6">
    <source>
        <dbReference type="ARBA" id="ARBA00022618"/>
    </source>
</evidence>
<evidence type="ECO:0000256" key="14">
    <source>
        <dbReference type="RuleBase" id="RU003914"/>
    </source>
</evidence>
<accession>A0A222MUS8</accession>
<dbReference type="GO" id="GO:0005737">
    <property type="term" value="C:cytoplasm"/>
    <property type="evidence" value="ECO:0007669"/>
    <property type="project" value="UniProtKB-SubCell"/>
</dbReference>
<feature type="domain" description="PPIase FKBP-type" evidence="15">
    <location>
        <begin position="165"/>
        <end position="253"/>
    </location>
</feature>
<comment type="catalytic activity">
    <reaction evidence="1 12 13">
        <text>[protein]-peptidylproline (omega=180) = [protein]-peptidylproline (omega=0)</text>
        <dbReference type="Rhea" id="RHEA:16237"/>
        <dbReference type="Rhea" id="RHEA-COMP:10747"/>
        <dbReference type="Rhea" id="RHEA-COMP:10748"/>
        <dbReference type="ChEBI" id="CHEBI:83833"/>
        <dbReference type="ChEBI" id="CHEBI:83834"/>
        <dbReference type="EC" id="5.2.1.8"/>
    </reaction>
</comment>
<evidence type="ECO:0000259" key="15">
    <source>
        <dbReference type="PROSITE" id="PS50059"/>
    </source>
</evidence>
<dbReference type="Gene3D" id="1.10.3120.10">
    <property type="entry name" value="Trigger factor, C-terminal domain"/>
    <property type="match status" value="1"/>
</dbReference>
<dbReference type="InterPro" id="IPR037041">
    <property type="entry name" value="Trigger_fac_C_sf"/>
</dbReference>
<evidence type="ECO:0000313" key="16">
    <source>
        <dbReference type="EMBL" id="ASQ29703.1"/>
    </source>
</evidence>
<dbReference type="NCBIfam" id="TIGR00115">
    <property type="entry name" value="tig"/>
    <property type="match status" value="1"/>
</dbReference>
<evidence type="ECO:0000256" key="4">
    <source>
        <dbReference type="ARBA" id="ARBA00016902"/>
    </source>
</evidence>
<keyword evidence="17" id="KW-1185">Reference proteome</keyword>
<reference evidence="16 17" key="1">
    <citation type="submission" date="2017-07" db="EMBL/GenBank/DDBJ databases">
        <title>Analysis of two Campylobacter avium genomes and identification of a novel hippuricase gene.</title>
        <authorList>
            <person name="Miller W.G."/>
            <person name="Chapman M.H."/>
            <person name="Yee E."/>
            <person name="Revez J."/>
            <person name="Bono J.L."/>
            <person name="Rossi M."/>
        </authorList>
    </citation>
    <scope>NUCLEOTIDE SEQUENCE [LARGE SCALE GENOMIC DNA]</scope>
    <source>
        <strain evidence="16 17">LMG 24591</strain>
    </source>
</reference>
<dbReference type="GO" id="GO:0006457">
    <property type="term" value="P:protein folding"/>
    <property type="evidence" value="ECO:0007669"/>
    <property type="project" value="UniProtKB-UniRule"/>
</dbReference>
<dbReference type="HAMAP" id="MF_00303">
    <property type="entry name" value="Trigger_factor_Tig"/>
    <property type="match status" value="1"/>
</dbReference>
<comment type="similarity">
    <text evidence="2 12 14">Belongs to the FKBP-type PPIase family. Tig subfamily.</text>
</comment>
<dbReference type="OrthoDB" id="9767721at2"/>
<dbReference type="EC" id="5.2.1.8" evidence="3 12"/>
<comment type="domain">
    <text evidence="12">Consists of 3 domains; the N-terminus binds the ribosome, the middle domain has PPIase activity, while the C-terminus has intrinsic chaperone activity on its own.</text>
</comment>
<evidence type="ECO:0000256" key="7">
    <source>
        <dbReference type="ARBA" id="ARBA00023110"/>
    </source>
</evidence>
<dbReference type="KEGG" id="cavi:CAV_0016"/>
<dbReference type="GO" id="GO:0003755">
    <property type="term" value="F:peptidyl-prolyl cis-trans isomerase activity"/>
    <property type="evidence" value="ECO:0007669"/>
    <property type="project" value="UniProtKB-UniRule"/>
</dbReference>
<keyword evidence="8 12" id="KW-0143">Chaperone</keyword>
<dbReference type="PIRSF" id="PIRSF003095">
    <property type="entry name" value="Trigger_factor"/>
    <property type="match status" value="1"/>
</dbReference>
<dbReference type="Gene3D" id="3.30.70.1050">
    <property type="entry name" value="Trigger factor ribosome-binding domain"/>
    <property type="match status" value="1"/>
</dbReference>
<evidence type="ECO:0000256" key="8">
    <source>
        <dbReference type="ARBA" id="ARBA00023186"/>
    </source>
</evidence>
<comment type="subcellular location">
    <subcellularLocation>
        <location evidence="12">Cytoplasm</location>
    </subcellularLocation>
    <text evidence="12">About half TF is bound to the ribosome near the polypeptide exit tunnel while the other half is free in the cytoplasm.</text>
</comment>
<dbReference type="SUPFAM" id="SSF102735">
    <property type="entry name" value="Trigger factor ribosome-binding domain"/>
    <property type="match status" value="1"/>
</dbReference>
<dbReference type="InterPro" id="IPR046357">
    <property type="entry name" value="PPIase_dom_sf"/>
</dbReference>
<evidence type="ECO:0000313" key="17">
    <source>
        <dbReference type="Proteomes" id="UP000201169"/>
    </source>
</evidence>
<evidence type="ECO:0000256" key="9">
    <source>
        <dbReference type="ARBA" id="ARBA00023235"/>
    </source>
</evidence>
<dbReference type="Pfam" id="PF05698">
    <property type="entry name" value="Trigger_C"/>
    <property type="match status" value="1"/>
</dbReference>
<dbReference type="InterPro" id="IPR008880">
    <property type="entry name" value="Trigger_fac_C"/>
</dbReference>
<protein>
    <recommendedName>
        <fullName evidence="4 12">Trigger factor</fullName>
        <shortName evidence="12">TF</shortName>
        <ecNumber evidence="3 12">5.2.1.8</ecNumber>
    </recommendedName>
    <alternativeName>
        <fullName evidence="11 12">PPIase</fullName>
    </alternativeName>
</protein>
<sequence>MDVKAKALDTVNTSLSIDISSLDIKQELEKLASKAAKTMKMDGFRVGKVPVSAVIKRYEKELRQDAEQALIKESIDKALKDSGKEVKDLVGEPYFEKVERKDEGLQGELILSFKPSLNLNGYEELIPSYQSPKVTKKEIDEKKENLLKSYAKTEAISEDRELKEKDFAKFDFEGFVDEKAFDGGKAENYVLEIGSKQFIPGFEDGMLGMKKGEQRDVKVKFPDDYGAANLAGKEAVFKVKLHEIQELKLPNLDEDLLKKLLPNEENASEELLDEKLKEQIKNEKIYKLINEELKTKLADALLEKYVFDIPKGIVEQEMDVQFRNAVSTFTKEELEEFKNDENKYKEKRESFRDEAVKSVKLTFIINELAALRKIAVSEQELIQTVYFEAYRYGTDPQKLLESYKQQGVLPIIKMSLLEEKLFNDIFMPKDKKKAEAK</sequence>
<keyword evidence="6 12" id="KW-0132">Cell division</keyword>
<dbReference type="Proteomes" id="UP000201169">
    <property type="component" value="Chromosome"/>
</dbReference>
<dbReference type="PROSITE" id="PS50059">
    <property type="entry name" value="FKBP_PPIASE"/>
    <property type="match status" value="1"/>
</dbReference>
<gene>
    <name evidence="12 16" type="primary">tig</name>
    <name evidence="16" type="ORF">CAV_0016</name>
</gene>
<keyword evidence="5 12" id="KW-0963">Cytoplasm</keyword>
<evidence type="ECO:0000256" key="2">
    <source>
        <dbReference type="ARBA" id="ARBA00005464"/>
    </source>
</evidence>
<keyword evidence="10 12" id="KW-0131">Cell cycle</keyword>
<evidence type="ECO:0000256" key="1">
    <source>
        <dbReference type="ARBA" id="ARBA00000971"/>
    </source>
</evidence>
<evidence type="ECO:0000256" key="5">
    <source>
        <dbReference type="ARBA" id="ARBA00022490"/>
    </source>
</evidence>
<dbReference type="GO" id="GO:0015031">
    <property type="term" value="P:protein transport"/>
    <property type="evidence" value="ECO:0007669"/>
    <property type="project" value="UniProtKB-UniRule"/>
</dbReference>
<dbReference type="RefSeq" id="WP_094324477.1">
    <property type="nucleotide sequence ID" value="NZ_CP022347.1"/>
</dbReference>
<dbReference type="AlphaFoldDB" id="A0A222MUS8"/>
<keyword evidence="7 12" id="KW-0697">Rotamase</keyword>
<dbReference type="Pfam" id="PF00254">
    <property type="entry name" value="FKBP_C"/>
    <property type="match status" value="1"/>
</dbReference>
<dbReference type="EMBL" id="CP022347">
    <property type="protein sequence ID" value="ASQ29703.1"/>
    <property type="molecule type" value="Genomic_DNA"/>
</dbReference>
<dbReference type="SUPFAM" id="SSF109998">
    <property type="entry name" value="Triger factor/SurA peptide-binding domain-like"/>
    <property type="match status" value="1"/>
</dbReference>
<evidence type="ECO:0000256" key="10">
    <source>
        <dbReference type="ARBA" id="ARBA00023306"/>
    </source>
</evidence>
<dbReference type="InterPro" id="IPR036611">
    <property type="entry name" value="Trigger_fac_ribosome-bd_sf"/>
</dbReference>
<evidence type="ECO:0000256" key="12">
    <source>
        <dbReference type="HAMAP-Rule" id="MF_00303"/>
    </source>
</evidence>
<dbReference type="FunFam" id="3.10.50.40:FF:000001">
    <property type="entry name" value="Trigger factor"/>
    <property type="match status" value="1"/>
</dbReference>
<evidence type="ECO:0000256" key="3">
    <source>
        <dbReference type="ARBA" id="ARBA00013194"/>
    </source>
</evidence>
<dbReference type="GO" id="GO:0051301">
    <property type="term" value="P:cell division"/>
    <property type="evidence" value="ECO:0007669"/>
    <property type="project" value="UniProtKB-KW"/>
</dbReference>
<comment type="function">
    <text evidence="12">Involved in protein export. Acts as a chaperone by maintaining the newly synthesized protein in an open conformation. Functions as a peptidyl-prolyl cis-trans isomerase.</text>
</comment>